<sequence length="65" mass="7877">MLQKRIEQSGMFTLRFSFLKDGWKMFTAKCLQFLITKHFGEHESNTPDIIWFFEHFFASHNSKLF</sequence>
<gene>
    <name evidence="1" type="ORF">CSA56_14610</name>
</gene>
<dbReference type="EMBL" id="PDSK01000110">
    <property type="protein sequence ID" value="PIE32621.1"/>
    <property type="molecule type" value="Genomic_DNA"/>
</dbReference>
<proteinExistence type="predicted"/>
<comment type="caution">
    <text evidence="1">The sequence shown here is derived from an EMBL/GenBank/DDBJ whole genome shotgun (WGS) entry which is preliminary data.</text>
</comment>
<dbReference type="AlphaFoldDB" id="A0A2G6KAC7"/>
<evidence type="ECO:0000313" key="2">
    <source>
        <dbReference type="Proteomes" id="UP000230821"/>
    </source>
</evidence>
<name>A0A2G6KAC7_9BACT</name>
<organism evidence="1 2">
    <name type="scientific">candidate division KSB3 bacterium</name>
    <dbReference type="NCBI Taxonomy" id="2044937"/>
    <lineage>
        <taxon>Bacteria</taxon>
        <taxon>candidate division KSB3</taxon>
    </lineage>
</organism>
<dbReference type="Proteomes" id="UP000230821">
    <property type="component" value="Unassembled WGS sequence"/>
</dbReference>
<evidence type="ECO:0000313" key="1">
    <source>
        <dbReference type="EMBL" id="PIE32621.1"/>
    </source>
</evidence>
<accession>A0A2G6KAC7</accession>
<protein>
    <submittedName>
        <fullName evidence="1">Uncharacterized protein</fullName>
    </submittedName>
</protein>
<reference evidence="1 2" key="1">
    <citation type="submission" date="2017-10" db="EMBL/GenBank/DDBJ databases">
        <title>Novel microbial diversity and functional potential in the marine mammal oral microbiome.</title>
        <authorList>
            <person name="Dudek N.K."/>
            <person name="Sun C.L."/>
            <person name="Burstein D."/>
            <person name="Kantor R.S."/>
            <person name="Aliaga Goltsman D.S."/>
            <person name="Bik E.M."/>
            <person name="Thomas B.C."/>
            <person name="Banfield J.F."/>
            <person name="Relman D.A."/>
        </authorList>
    </citation>
    <scope>NUCLEOTIDE SEQUENCE [LARGE SCALE GENOMIC DNA]</scope>
    <source>
        <strain evidence="1">DOLJORAL78_47_16</strain>
    </source>
</reference>